<evidence type="ECO:0000313" key="3">
    <source>
        <dbReference type="EMBL" id="CAB3972113.1"/>
    </source>
</evidence>
<evidence type="ECO:0000313" key="4">
    <source>
        <dbReference type="Proteomes" id="UP000494301"/>
    </source>
</evidence>
<feature type="domain" description="TadE-like" evidence="2">
    <location>
        <begin position="15"/>
        <end position="57"/>
    </location>
</feature>
<dbReference type="RefSeq" id="WP_122945182.1">
    <property type="nucleotide sequence ID" value="NZ_CABVQF010000006.1"/>
</dbReference>
<keyword evidence="1" id="KW-1133">Transmembrane helix</keyword>
<dbReference type="InterPro" id="IPR012495">
    <property type="entry name" value="TadE-like_dom"/>
</dbReference>
<name>A0A6J5JJU2_9BURK</name>
<reference evidence="3 4" key="1">
    <citation type="submission" date="2020-04" db="EMBL/GenBank/DDBJ databases">
        <authorList>
            <person name="Depoorter E."/>
        </authorList>
    </citation>
    <scope>NUCLEOTIDE SEQUENCE [LARGE SCALE GENOMIC DNA]</scope>
    <source>
        <strain evidence="3 4">BCC0217</strain>
    </source>
</reference>
<dbReference type="Pfam" id="PF07811">
    <property type="entry name" value="TadE"/>
    <property type="match status" value="1"/>
</dbReference>
<sequence>MKRYRQRCGYGRQRGATAVEFAIVFPVFFVICYAIISFGMIFAIQQSLTFAAGEGARAGLNYATDLTARMNNAQTTAMYFLGWLNVGTQQVAVSAPQCSYDTAPKTSPSLYCLSVTVNYTPVGWVATIPFMGTILTQPLTGAAVVQIPQSIL</sequence>
<proteinExistence type="predicted"/>
<accession>A0A6J5JJU2</accession>
<keyword evidence="1" id="KW-0812">Transmembrane</keyword>
<evidence type="ECO:0000259" key="2">
    <source>
        <dbReference type="Pfam" id="PF07811"/>
    </source>
</evidence>
<dbReference type="EMBL" id="CABWIL020000031">
    <property type="protein sequence ID" value="CAB3972113.1"/>
    <property type="molecule type" value="Genomic_DNA"/>
</dbReference>
<evidence type="ECO:0000256" key="1">
    <source>
        <dbReference type="SAM" id="Phobius"/>
    </source>
</evidence>
<dbReference type="Proteomes" id="UP000494301">
    <property type="component" value="Unassembled WGS sequence"/>
</dbReference>
<organism evidence="3 4">
    <name type="scientific">Burkholderia aenigmatica</name>
    <dbReference type="NCBI Taxonomy" id="2015348"/>
    <lineage>
        <taxon>Bacteria</taxon>
        <taxon>Pseudomonadati</taxon>
        <taxon>Pseudomonadota</taxon>
        <taxon>Betaproteobacteria</taxon>
        <taxon>Burkholderiales</taxon>
        <taxon>Burkholderiaceae</taxon>
        <taxon>Burkholderia</taxon>
        <taxon>Burkholderia cepacia complex</taxon>
    </lineage>
</organism>
<feature type="transmembrane region" description="Helical" evidence="1">
    <location>
        <begin position="21"/>
        <end position="44"/>
    </location>
</feature>
<protein>
    <submittedName>
        <fullName evidence="3">Pilus assembly protein TadE</fullName>
    </submittedName>
</protein>
<gene>
    <name evidence="3" type="ORF">BLA3211_06782</name>
</gene>
<keyword evidence="1" id="KW-0472">Membrane</keyword>
<dbReference type="AlphaFoldDB" id="A0A6J5JJU2"/>